<dbReference type="PANTHER" id="PTHR31157">
    <property type="entry name" value="SCP DOMAIN-CONTAINING PROTEIN"/>
    <property type="match status" value="1"/>
</dbReference>
<dbReference type="STRING" id="1203190.GCA_000312345_02367"/>
<dbReference type="Gene3D" id="3.40.33.10">
    <property type="entry name" value="CAP"/>
    <property type="match status" value="1"/>
</dbReference>
<dbReference type="Pfam" id="PF00188">
    <property type="entry name" value="CAP"/>
    <property type="match status" value="1"/>
</dbReference>
<evidence type="ECO:0000259" key="1">
    <source>
        <dbReference type="Pfam" id="PF00188"/>
    </source>
</evidence>
<dbReference type="OrthoDB" id="68195at2"/>
<dbReference type="InterPro" id="IPR035940">
    <property type="entry name" value="CAP_sf"/>
</dbReference>
<sequence length="178" mass="18142">MLPNLPLPFPPDLISRAVSGFMAAVALAGSLVNVPIGGSSLPLPALPAATASTAVGQQELIDALNRARAAHSLPAVAPHPELGAIAQDWAQQQAAHGSRTNLSHRPNFTAGYPAGWTRAGEVITGGAAPDSADALVQRWLDSPSHRATVLDPAFTHAGAGVAPRADGSKVAVANFARF</sequence>
<dbReference type="Proteomes" id="UP000182237">
    <property type="component" value="Chromosome I"/>
</dbReference>
<dbReference type="CDD" id="cd05379">
    <property type="entry name" value="CAP_bacterial"/>
    <property type="match status" value="1"/>
</dbReference>
<gene>
    <name evidence="2" type="ORF">SAMN04488539_0070</name>
</gene>
<accession>A0A1H1L560</accession>
<dbReference type="SUPFAM" id="SSF55797">
    <property type="entry name" value="PR-1-like"/>
    <property type="match status" value="1"/>
</dbReference>
<evidence type="ECO:0000313" key="3">
    <source>
        <dbReference type="Proteomes" id="UP000182237"/>
    </source>
</evidence>
<organism evidence="2 3">
    <name type="scientific">Corynebacterium timonense</name>
    <dbReference type="NCBI Taxonomy" id="441500"/>
    <lineage>
        <taxon>Bacteria</taxon>
        <taxon>Bacillati</taxon>
        <taxon>Actinomycetota</taxon>
        <taxon>Actinomycetes</taxon>
        <taxon>Mycobacteriales</taxon>
        <taxon>Corynebacteriaceae</taxon>
        <taxon>Corynebacterium</taxon>
    </lineage>
</organism>
<dbReference type="PANTHER" id="PTHR31157:SF1">
    <property type="entry name" value="SCP DOMAIN-CONTAINING PROTEIN"/>
    <property type="match status" value="1"/>
</dbReference>
<dbReference type="eggNOG" id="COG2340">
    <property type="taxonomic scope" value="Bacteria"/>
</dbReference>
<name>A0A1H1L560_9CORY</name>
<reference evidence="2 3" key="1">
    <citation type="submission" date="2016-10" db="EMBL/GenBank/DDBJ databases">
        <authorList>
            <person name="de Groot N.N."/>
        </authorList>
    </citation>
    <scope>NUCLEOTIDE SEQUENCE [LARGE SCALE GENOMIC DNA]</scope>
    <source>
        <strain evidence="2 3">DSM 45434</strain>
    </source>
</reference>
<dbReference type="InterPro" id="IPR014044">
    <property type="entry name" value="CAP_dom"/>
</dbReference>
<keyword evidence="3" id="KW-1185">Reference proteome</keyword>
<protein>
    <submittedName>
        <fullName evidence="2">Uncharacterized conserved protein YkwD, contains CAP (CSP/antigen 5/PR1) domain</fullName>
    </submittedName>
</protein>
<dbReference type="AlphaFoldDB" id="A0A1H1L560"/>
<feature type="domain" description="SCP" evidence="1">
    <location>
        <begin position="62"/>
        <end position="175"/>
    </location>
</feature>
<evidence type="ECO:0000313" key="2">
    <source>
        <dbReference type="EMBL" id="SDR69714.1"/>
    </source>
</evidence>
<dbReference type="EMBL" id="LT629765">
    <property type="protein sequence ID" value="SDR69714.1"/>
    <property type="molecule type" value="Genomic_DNA"/>
</dbReference>
<dbReference type="RefSeq" id="WP_019195131.1">
    <property type="nucleotide sequence ID" value="NZ_LT629765.1"/>
</dbReference>
<proteinExistence type="predicted"/>